<name>A0A5E8AYV3_9ASCO</name>
<dbReference type="Proteomes" id="UP000398389">
    <property type="component" value="Unassembled WGS sequence"/>
</dbReference>
<organism evidence="2 3">
    <name type="scientific">Magnusiomyces paraingens</name>
    <dbReference type="NCBI Taxonomy" id="2606893"/>
    <lineage>
        <taxon>Eukaryota</taxon>
        <taxon>Fungi</taxon>
        <taxon>Dikarya</taxon>
        <taxon>Ascomycota</taxon>
        <taxon>Saccharomycotina</taxon>
        <taxon>Dipodascomycetes</taxon>
        <taxon>Dipodascales</taxon>
        <taxon>Dipodascaceae</taxon>
        <taxon>Magnusiomyces</taxon>
    </lineage>
</organism>
<reference evidence="2 3" key="1">
    <citation type="submission" date="2019-09" db="EMBL/GenBank/DDBJ databases">
        <authorList>
            <person name="Brejova B."/>
        </authorList>
    </citation>
    <scope>NUCLEOTIDE SEQUENCE [LARGE SCALE GENOMIC DNA]</scope>
</reference>
<protein>
    <submittedName>
        <fullName evidence="2">Uncharacterized protein</fullName>
    </submittedName>
</protein>
<accession>A0A5E8AYV3</accession>
<keyword evidence="3" id="KW-1185">Reference proteome</keyword>
<dbReference type="OrthoDB" id="10656961at2759"/>
<dbReference type="EMBL" id="CABVLU010000001">
    <property type="protein sequence ID" value="VVT43948.1"/>
    <property type="molecule type" value="Genomic_DNA"/>
</dbReference>
<feature type="region of interest" description="Disordered" evidence="1">
    <location>
        <begin position="36"/>
        <end position="61"/>
    </location>
</feature>
<dbReference type="RefSeq" id="XP_031850841.1">
    <property type="nucleotide sequence ID" value="XM_031994950.1"/>
</dbReference>
<gene>
    <name evidence="2" type="ORF">SAPINGB_P000226</name>
</gene>
<evidence type="ECO:0000256" key="1">
    <source>
        <dbReference type="SAM" id="MobiDB-lite"/>
    </source>
</evidence>
<dbReference type="GeneID" id="43579050"/>
<feature type="compositionally biased region" description="Basic and acidic residues" evidence="1">
    <location>
        <begin position="36"/>
        <end position="52"/>
    </location>
</feature>
<evidence type="ECO:0000313" key="3">
    <source>
        <dbReference type="Proteomes" id="UP000398389"/>
    </source>
</evidence>
<sequence length="506" mass="57276">MKLTSAIKKEVLKDLLKNINLASAFSFSSSSSITEANKKDIPQTTSDHELHRSSTPSKSKWEQKFDEITESLYGPLPMTRKEAQNLAGDLNKYLVTELEKRATKNVNVPVTDHFMDLFTALNTISTPSNTFSSGQKESFDLHSILRVDGEKKRLRLISSSTSSEELKQYLTELFYNSQLNESYATAILRNKEFKDVKLMERLLFNPSYYHTNMKVWSLNNLRLQIANKYWSLGDRSKAYSLIVTDFESVWVPALETGLLSSRNFIEGLIKALFAFKREDILQLTLDNWRKQLNDLGVEKSKQKEFIASHEGLQKVFVSIWIACVKTRQYSIAQECADCASKYFEVLMQIDEKAKIWTIVFDFLKILHSLSSQTVFTTTVTPNLNTGSSNNSTVGKIDTLIQMLGKSEGNILSSIIDVASEQMEQQNFSNTDKTRLINFVFDTVKPYIEQRVNIMASSNKSYDSSISTALALQKLKALEVKIGTKSISSSGINHEEWPIVPTTSSSP</sequence>
<dbReference type="AlphaFoldDB" id="A0A5E8AYV3"/>
<proteinExistence type="predicted"/>
<evidence type="ECO:0000313" key="2">
    <source>
        <dbReference type="EMBL" id="VVT43948.1"/>
    </source>
</evidence>